<keyword evidence="2" id="KW-0472">Membrane</keyword>
<dbReference type="eggNOG" id="ENOG5033A31">
    <property type="taxonomic scope" value="Bacteria"/>
</dbReference>
<dbReference type="KEGG" id="caa:Caka_1252"/>
<dbReference type="RefSeq" id="WP_013042994.1">
    <property type="nucleotide sequence ID" value="NC_014008.1"/>
</dbReference>
<dbReference type="Proteomes" id="UP000000925">
    <property type="component" value="Chromosome"/>
</dbReference>
<keyword evidence="2" id="KW-0812">Transmembrane</keyword>
<evidence type="ECO:0000256" key="2">
    <source>
        <dbReference type="SAM" id="Phobius"/>
    </source>
</evidence>
<feature type="compositionally biased region" description="Basic and acidic residues" evidence="1">
    <location>
        <begin position="51"/>
        <end position="66"/>
    </location>
</feature>
<dbReference type="EMBL" id="CP001998">
    <property type="protein sequence ID" value="ADE54272.1"/>
    <property type="molecule type" value="Genomic_DNA"/>
</dbReference>
<keyword evidence="2" id="KW-1133">Transmembrane helix</keyword>
<dbReference type="HOGENOM" id="CLU_044822_0_0_0"/>
<feature type="transmembrane region" description="Helical" evidence="2">
    <location>
        <begin position="12"/>
        <end position="29"/>
    </location>
</feature>
<evidence type="ECO:0000256" key="1">
    <source>
        <dbReference type="SAM" id="MobiDB-lite"/>
    </source>
</evidence>
<organism evidence="3 4">
    <name type="scientific">Coraliomargarita akajimensis (strain DSM 45221 / IAM 15411 / JCM 23193 / KCTC 12865 / 04OKA010-24)</name>
    <dbReference type="NCBI Taxonomy" id="583355"/>
    <lineage>
        <taxon>Bacteria</taxon>
        <taxon>Pseudomonadati</taxon>
        <taxon>Verrucomicrobiota</taxon>
        <taxon>Opitutia</taxon>
        <taxon>Puniceicoccales</taxon>
        <taxon>Coraliomargaritaceae</taxon>
        <taxon>Coraliomargarita</taxon>
    </lineage>
</organism>
<proteinExistence type="predicted"/>
<name>D5EIK6_CORAD</name>
<accession>D5EIK6</accession>
<keyword evidence="4" id="KW-1185">Reference proteome</keyword>
<dbReference type="AlphaFoldDB" id="D5EIK6"/>
<feature type="region of interest" description="Disordered" evidence="1">
    <location>
        <begin position="40"/>
        <end position="73"/>
    </location>
</feature>
<sequence>MPDYSTMYLSVLRYLLVFVAGVLSCYFWFSRAQENAVSESDTRRVQMNAARENRSDEGERGADDWSQRSTGAGAQTGLTDLFATVDGREFRGLLREVNNGQDFEYTRAVSRVLLTEWAHRDPEDALEYVTGLEAGAARSDMLAIALKAYASANGADALTWAEQHLEDQVTAPYLLGAIYAGLAAHGNPRDVIDQAQQLPAGPSRNQAVEAVIGEWARQDMNAVFDWIEVQPLSEDLFGVYRSVMFDYINQHPDVAPHVIRQMRDSDLKGQLAESYTRLVAGRADIESALQWAESIESEQTRHNATWIALDTWSQNEPQGALDYALEYYQAPEYSGLLRQMSENLARTNPPELANKLDAYPVASQVDCGQLVAQYWFQQDPAAAERWLESLSDGAVRQGAVAVAVDQYINNAPQKAYEIAESMTDEQTYWPQITKVVGQWYRVDPEAALAAVSGSYRLDAKQKAALVEQLAPGEVVDILLP</sequence>
<protein>
    <submittedName>
        <fullName evidence="3">Uncharacterized protein</fullName>
    </submittedName>
</protein>
<dbReference type="OrthoDB" id="194988at2"/>
<evidence type="ECO:0000313" key="3">
    <source>
        <dbReference type="EMBL" id="ADE54272.1"/>
    </source>
</evidence>
<evidence type="ECO:0000313" key="4">
    <source>
        <dbReference type="Proteomes" id="UP000000925"/>
    </source>
</evidence>
<gene>
    <name evidence="3" type="ordered locus">Caka_1252</name>
</gene>
<reference evidence="3 4" key="1">
    <citation type="journal article" date="2010" name="Stand. Genomic Sci.">
        <title>Complete genome sequence of Coraliomargarita akajimensis type strain (04OKA010-24).</title>
        <authorList>
            <person name="Mavromatis K."/>
            <person name="Abt B."/>
            <person name="Brambilla E."/>
            <person name="Lapidus A."/>
            <person name="Copeland A."/>
            <person name="Deshpande S."/>
            <person name="Nolan M."/>
            <person name="Lucas S."/>
            <person name="Tice H."/>
            <person name="Cheng J.F."/>
            <person name="Han C."/>
            <person name="Detter J.C."/>
            <person name="Woyke T."/>
            <person name="Goodwin L."/>
            <person name="Pitluck S."/>
            <person name="Held B."/>
            <person name="Brettin T."/>
            <person name="Tapia R."/>
            <person name="Ivanova N."/>
            <person name="Mikhailova N."/>
            <person name="Pati A."/>
            <person name="Liolios K."/>
            <person name="Chen A."/>
            <person name="Palaniappan K."/>
            <person name="Land M."/>
            <person name="Hauser L."/>
            <person name="Chang Y.J."/>
            <person name="Jeffries C.D."/>
            <person name="Rohde M."/>
            <person name="Goker M."/>
            <person name="Bristow J."/>
            <person name="Eisen J.A."/>
            <person name="Markowitz V."/>
            <person name="Hugenholtz P."/>
            <person name="Klenk H.P."/>
            <person name="Kyrpides N.C."/>
        </authorList>
    </citation>
    <scope>NUCLEOTIDE SEQUENCE [LARGE SCALE GENOMIC DNA]</scope>
    <source>
        <strain evidence="4">DSM 45221 / IAM 15411 / JCM 23193 / KCTC 12865</strain>
    </source>
</reference>